<reference evidence="3" key="1">
    <citation type="submission" date="2024-07" db="EMBL/GenBank/DDBJ databases">
        <title>Two chromosome-level genome assemblies of Korean endemic species Abeliophyllum distichum and Forsythia ovata (Oleaceae).</title>
        <authorList>
            <person name="Jang H."/>
        </authorList>
    </citation>
    <scope>NUCLEOTIDE SEQUENCE [LARGE SCALE GENOMIC DNA]</scope>
</reference>
<keyword evidence="3" id="KW-1185">Reference proteome</keyword>
<evidence type="ECO:0000256" key="1">
    <source>
        <dbReference type="SAM" id="MobiDB-lite"/>
    </source>
</evidence>
<accession>A0ABD1QSE7</accession>
<comment type="caution">
    <text evidence="2">The sequence shown here is derived from an EMBL/GenBank/DDBJ whole genome shotgun (WGS) entry which is preliminary data.</text>
</comment>
<dbReference type="EMBL" id="JBFOLJ010000014">
    <property type="protein sequence ID" value="KAL2479136.1"/>
    <property type="molecule type" value="Genomic_DNA"/>
</dbReference>
<dbReference type="Proteomes" id="UP001604277">
    <property type="component" value="Unassembled WGS sequence"/>
</dbReference>
<feature type="region of interest" description="Disordered" evidence="1">
    <location>
        <begin position="1"/>
        <end position="20"/>
    </location>
</feature>
<evidence type="ECO:0000313" key="3">
    <source>
        <dbReference type="Proteomes" id="UP001604277"/>
    </source>
</evidence>
<proteinExistence type="predicted"/>
<gene>
    <name evidence="2" type="ORF">Fot_48150</name>
</gene>
<dbReference type="AlphaFoldDB" id="A0ABD1QSE7"/>
<sequence>MGIAMDSSGSSQNVESRVHELNIKEEEMNIGDIKKEEELSVEKNLCEKICNFMEETTDNKSIRCELRVVCNIVLIYSDEAQSHRGFGSYLFAMSERVVKQSEKGQDGFEYKNPDLG</sequence>
<name>A0ABD1QSE7_9LAMI</name>
<evidence type="ECO:0000313" key="2">
    <source>
        <dbReference type="EMBL" id="KAL2479136.1"/>
    </source>
</evidence>
<organism evidence="2 3">
    <name type="scientific">Forsythia ovata</name>
    <dbReference type="NCBI Taxonomy" id="205694"/>
    <lineage>
        <taxon>Eukaryota</taxon>
        <taxon>Viridiplantae</taxon>
        <taxon>Streptophyta</taxon>
        <taxon>Embryophyta</taxon>
        <taxon>Tracheophyta</taxon>
        <taxon>Spermatophyta</taxon>
        <taxon>Magnoliopsida</taxon>
        <taxon>eudicotyledons</taxon>
        <taxon>Gunneridae</taxon>
        <taxon>Pentapetalae</taxon>
        <taxon>asterids</taxon>
        <taxon>lamiids</taxon>
        <taxon>Lamiales</taxon>
        <taxon>Oleaceae</taxon>
        <taxon>Forsythieae</taxon>
        <taxon>Forsythia</taxon>
    </lineage>
</organism>
<protein>
    <submittedName>
        <fullName evidence="2">Metal-nicotianamine transporter YSL7</fullName>
    </submittedName>
</protein>